<evidence type="ECO:0000313" key="2">
    <source>
        <dbReference type="EMBL" id="UWZ81133.1"/>
    </source>
</evidence>
<dbReference type="InterPro" id="IPR029016">
    <property type="entry name" value="GAF-like_dom_sf"/>
</dbReference>
<name>A0ABY5ZPT0_9BACT</name>
<dbReference type="Proteomes" id="UP001060414">
    <property type="component" value="Chromosome"/>
</dbReference>
<dbReference type="EMBL" id="CP092109">
    <property type="protein sequence ID" value="UWZ81133.1"/>
    <property type="molecule type" value="Genomic_DNA"/>
</dbReference>
<evidence type="ECO:0000259" key="1">
    <source>
        <dbReference type="SMART" id="SM00065"/>
    </source>
</evidence>
<proteinExistence type="predicted"/>
<dbReference type="SUPFAM" id="SSF55781">
    <property type="entry name" value="GAF domain-like"/>
    <property type="match status" value="1"/>
</dbReference>
<accession>A0ABY5ZPT0</accession>
<keyword evidence="3" id="KW-1185">Reference proteome</keyword>
<sequence length="252" mass="27794">MSQEFDTSFVKILGLANFLEQQGRLDENLGTLAALAAEVLASRNCSIMLLREERGTSCMKIFASHGYLPPVAFTERARHREGIAGQVAASGEALLVPDIRQSPYADRARWPDKDARGFISAPIFIGREVLGVININTPLDGRTYGEKDLQLLVLVALMVGKSIQVVQLQNLLKSRFAQQALLHSAQDAMDQSLALAVQNPAKTARIVGKAFYREMNQAGFADDHIIQAATEIISLLSQKLRKHSRRRDKNPS</sequence>
<organism evidence="2 3">
    <name type="scientific">Geoalkalibacter halelectricus</name>
    <dbReference type="NCBI Taxonomy" id="2847045"/>
    <lineage>
        <taxon>Bacteria</taxon>
        <taxon>Pseudomonadati</taxon>
        <taxon>Thermodesulfobacteriota</taxon>
        <taxon>Desulfuromonadia</taxon>
        <taxon>Desulfuromonadales</taxon>
        <taxon>Geoalkalibacteraceae</taxon>
        <taxon>Geoalkalibacter</taxon>
    </lineage>
</organism>
<reference evidence="2" key="1">
    <citation type="journal article" date="2022" name="Environ. Microbiol.">
        <title>Geoalkalibacter halelectricus SAP #1 sp. nov. possessing extracellular electron transfer and mineral#reducing capabilities from a haloalkaline environment.</title>
        <authorList>
            <person name="Yadav S."/>
            <person name="Singh R."/>
            <person name="Sundharam S.S."/>
            <person name="Chaudhary S."/>
            <person name="Krishnamurthi S."/>
            <person name="Patil S.A."/>
        </authorList>
    </citation>
    <scope>NUCLEOTIDE SEQUENCE</scope>
    <source>
        <strain evidence="2">SAP-1</strain>
    </source>
</reference>
<gene>
    <name evidence="2" type="ORF">L9S41_06985</name>
</gene>
<protein>
    <submittedName>
        <fullName evidence="2">GAF domain-containing protein</fullName>
    </submittedName>
</protein>
<dbReference type="SMART" id="SM00065">
    <property type="entry name" value="GAF"/>
    <property type="match status" value="1"/>
</dbReference>
<dbReference type="Pfam" id="PF13185">
    <property type="entry name" value="GAF_2"/>
    <property type="match status" value="1"/>
</dbReference>
<dbReference type="RefSeq" id="WP_260749504.1">
    <property type="nucleotide sequence ID" value="NZ_CP092109.1"/>
</dbReference>
<feature type="domain" description="GAF" evidence="1">
    <location>
        <begin position="24"/>
        <end position="173"/>
    </location>
</feature>
<dbReference type="Gene3D" id="3.30.450.40">
    <property type="match status" value="1"/>
</dbReference>
<evidence type="ECO:0000313" key="3">
    <source>
        <dbReference type="Proteomes" id="UP001060414"/>
    </source>
</evidence>
<dbReference type="InterPro" id="IPR003018">
    <property type="entry name" value="GAF"/>
</dbReference>